<dbReference type="Proteomes" id="UP000198618">
    <property type="component" value="Unassembled WGS sequence"/>
</dbReference>
<evidence type="ECO:0000256" key="1">
    <source>
        <dbReference type="SAM" id="Phobius"/>
    </source>
</evidence>
<evidence type="ECO:0000313" key="2">
    <source>
        <dbReference type="EMBL" id="SET76887.1"/>
    </source>
</evidence>
<sequence length="64" mass="7460">MKLTLRTRAFIYFALGILFMYVALLNADGKSIWNFTTILFAVFATLDFGMAIRLLRINRKIKKK</sequence>
<dbReference type="OrthoDB" id="2355666at2"/>
<dbReference type="Pfam" id="PF14146">
    <property type="entry name" value="DUF4305"/>
    <property type="match status" value="1"/>
</dbReference>
<dbReference type="RefSeq" id="WP_090872628.1">
    <property type="nucleotide sequence ID" value="NZ_FOHE01000026.1"/>
</dbReference>
<evidence type="ECO:0000313" key="3">
    <source>
        <dbReference type="Proteomes" id="UP000198618"/>
    </source>
</evidence>
<dbReference type="InterPro" id="IPR025426">
    <property type="entry name" value="DUF4305"/>
</dbReference>
<keyword evidence="3" id="KW-1185">Reference proteome</keyword>
<dbReference type="AlphaFoldDB" id="A0A1I0H234"/>
<dbReference type="STRING" id="930131.SAMN05216389_12631"/>
<name>A0A1I0H234_9BACI</name>
<gene>
    <name evidence="2" type="ORF">SAMN05216389_12631</name>
</gene>
<reference evidence="2 3" key="1">
    <citation type="submission" date="2016-10" db="EMBL/GenBank/DDBJ databases">
        <authorList>
            <person name="de Groot N.N."/>
        </authorList>
    </citation>
    <scope>NUCLEOTIDE SEQUENCE [LARGE SCALE GENOMIC DNA]</scope>
    <source>
        <strain evidence="2 3">IBRC-M 10780</strain>
    </source>
</reference>
<keyword evidence="1" id="KW-1133">Transmembrane helix</keyword>
<accession>A0A1I0H234</accession>
<keyword evidence="1" id="KW-0812">Transmembrane</keyword>
<feature type="transmembrane region" description="Helical" evidence="1">
    <location>
        <begin position="9"/>
        <end position="26"/>
    </location>
</feature>
<evidence type="ECO:0008006" key="4">
    <source>
        <dbReference type="Google" id="ProtNLM"/>
    </source>
</evidence>
<proteinExistence type="predicted"/>
<organism evidence="2 3">
    <name type="scientific">Oceanobacillus limi</name>
    <dbReference type="NCBI Taxonomy" id="930131"/>
    <lineage>
        <taxon>Bacteria</taxon>
        <taxon>Bacillati</taxon>
        <taxon>Bacillota</taxon>
        <taxon>Bacilli</taxon>
        <taxon>Bacillales</taxon>
        <taxon>Bacillaceae</taxon>
        <taxon>Oceanobacillus</taxon>
    </lineage>
</organism>
<feature type="transmembrane region" description="Helical" evidence="1">
    <location>
        <begin position="32"/>
        <end position="55"/>
    </location>
</feature>
<protein>
    <recommendedName>
        <fullName evidence="4">DUF4305 domain-containing protein</fullName>
    </recommendedName>
</protein>
<dbReference type="EMBL" id="FOHE01000026">
    <property type="protein sequence ID" value="SET76887.1"/>
    <property type="molecule type" value="Genomic_DNA"/>
</dbReference>
<keyword evidence="1" id="KW-0472">Membrane</keyword>